<reference evidence="3" key="2">
    <citation type="submission" date="2016-05" db="EMBL/GenBank/DDBJ databases">
        <authorList>
            <person name="Lavstsen T."/>
            <person name="Jespersen J.S."/>
        </authorList>
    </citation>
    <scope>NUCLEOTIDE SEQUENCE [LARGE SCALE GENOMIC DNA]</scope>
</reference>
<proteinExistence type="predicted"/>
<dbReference type="InterPro" id="IPR008780">
    <property type="entry name" value="Plasmodium_Vir"/>
</dbReference>
<name>A0A1A8X2C4_PLAOA</name>
<keyword evidence="1" id="KW-0812">Transmembrane</keyword>
<evidence type="ECO:0000313" key="5">
    <source>
        <dbReference type="Proteomes" id="UP000078560"/>
    </source>
</evidence>
<reference evidence="4 5" key="1">
    <citation type="submission" date="2016-05" db="EMBL/GenBank/DDBJ databases">
        <authorList>
            <person name="Naeem Raeece"/>
        </authorList>
    </citation>
    <scope>NUCLEOTIDE SEQUENCE [LARGE SCALE GENOMIC DNA]</scope>
</reference>
<dbReference type="EMBL" id="FLQU01000987">
    <property type="protein sequence ID" value="SBS90760.1"/>
    <property type="molecule type" value="Genomic_DNA"/>
</dbReference>
<evidence type="ECO:0000313" key="3">
    <source>
        <dbReference type="EMBL" id="SBS99405.1"/>
    </source>
</evidence>
<dbReference type="EMBL" id="FLQV01001285">
    <property type="protein sequence ID" value="SBS99405.1"/>
    <property type="molecule type" value="Genomic_DNA"/>
</dbReference>
<keyword evidence="1" id="KW-1133">Transmembrane helix</keyword>
<evidence type="ECO:0000256" key="1">
    <source>
        <dbReference type="SAM" id="Phobius"/>
    </source>
</evidence>
<dbReference type="Proteomes" id="UP000078560">
    <property type="component" value="Unassembled WGS sequence"/>
</dbReference>
<dbReference type="AlphaFoldDB" id="A0A1A8X2C4"/>
<accession>A0A1A8X2C4</accession>
<evidence type="ECO:0000313" key="2">
    <source>
        <dbReference type="EMBL" id="SBS90760.1"/>
    </source>
</evidence>
<protein>
    <submittedName>
        <fullName evidence="3">PIR Superfamily Protein</fullName>
    </submittedName>
</protein>
<dbReference type="Pfam" id="PF05795">
    <property type="entry name" value="Plasmodium_Vir"/>
    <property type="match status" value="1"/>
</dbReference>
<evidence type="ECO:0000313" key="4">
    <source>
        <dbReference type="Proteomes" id="UP000078546"/>
    </source>
</evidence>
<dbReference type="Proteomes" id="UP000078546">
    <property type="component" value="Unassembled WGS sequence"/>
</dbReference>
<keyword evidence="1" id="KW-0472">Membrane</keyword>
<feature type="transmembrane region" description="Helical" evidence="1">
    <location>
        <begin position="392"/>
        <end position="415"/>
    </location>
</feature>
<sequence length="474" mass="55619">MAPSKPDYDIFGDIVKHKLRNSQADKYTSDSKNTFCYQLFTILKLSMDSVNLCKDFVSFFTLLNTEYSGAAITGVSNKYPEFLNFWLNRQFRARSISVTPKSTFYQHLINNYKTFEAENKLNNKIHDIDDLHFNKLNSLYEFYKVYYDLKSNNNENCSKFLEHFKKDYTPAWKKCFNENDVEFCKALEKFTKFYEEDKTSISTVCITGKSSLPKLLSPRSYQIENKEDKKIGNSLIMGTHNATISGLSKINDKEYSQLHELISLRYNFLAVYNEDEKRSNMLKILQEFFQYCSRNRENSNLFSFFKEFLREYYIKNKSEYGEIYDDCSTSSESIKSYCSIYQGFSEQLRKSLLSINEIEEEDTEDETKIRQSFISYFSSDSIILQLEKDNNLLSNITPILVGTIAGGLLILFFLYKFSSFGSCLHAKILKNEETLYNFNEEIDRDLFENNSELEINNSNNRKIHLSYNPSLKPF</sequence>
<gene>
    <name evidence="3" type="ORF">POVCU1_052560</name>
    <name evidence="2" type="ORF">POVCU2_0063410</name>
</gene>
<organism evidence="3 4">
    <name type="scientific">Plasmodium ovale curtisi</name>
    <dbReference type="NCBI Taxonomy" id="864141"/>
    <lineage>
        <taxon>Eukaryota</taxon>
        <taxon>Sar</taxon>
        <taxon>Alveolata</taxon>
        <taxon>Apicomplexa</taxon>
        <taxon>Aconoidasida</taxon>
        <taxon>Haemosporida</taxon>
        <taxon>Plasmodiidae</taxon>
        <taxon>Plasmodium</taxon>
        <taxon>Plasmodium (Plasmodium)</taxon>
    </lineage>
</organism>